<evidence type="ECO:0000256" key="1">
    <source>
        <dbReference type="SAM" id="Phobius"/>
    </source>
</evidence>
<evidence type="ECO:0000313" key="2">
    <source>
        <dbReference type="EMBL" id="KAA9110715.1"/>
    </source>
</evidence>
<name>A0A5J5J6V7_9MICO</name>
<evidence type="ECO:0000313" key="3">
    <source>
        <dbReference type="Proteomes" id="UP000325827"/>
    </source>
</evidence>
<proteinExistence type="predicted"/>
<comment type="caution">
    <text evidence="2">The sequence shown here is derived from an EMBL/GenBank/DDBJ whole genome shotgun (WGS) entry which is preliminary data.</text>
</comment>
<dbReference type="RefSeq" id="WP_150447489.1">
    <property type="nucleotide sequence ID" value="NZ_VYSA01000001.1"/>
</dbReference>
<dbReference type="AlphaFoldDB" id="A0A5J5J6V7"/>
<dbReference type="OrthoDB" id="4827322at2"/>
<protein>
    <submittedName>
        <fullName evidence="2">Uncharacterized protein</fullName>
    </submittedName>
</protein>
<keyword evidence="3" id="KW-1185">Reference proteome</keyword>
<keyword evidence="1" id="KW-0812">Transmembrane</keyword>
<sequence>MSSITRVPSRHRRTRGAARLLAMSVAVMMAGSVVGCAGVSEPTVVDGPGQEWSVGVSDPRFAGDERCDGDPSVDTAVMTADLPASGYGLTLRADSTEDDAQRIAGCLRDALTSGTITISRPSSE</sequence>
<keyword evidence="1" id="KW-1133">Transmembrane helix</keyword>
<dbReference type="EMBL" id="VYSA01000001">
    <property type="protein sequence ID" value="KAA9110715.1"/>
    <property type="molecule type" value="Genomic_DNA"/>
</dbReference>
<keyword evidence="1" id="KW-0472">Membrane</keyword>
<gene>
    <name evidence="2" type="ORF">F6B43_03460</name>
</gene>
<dbReference type="Proteomes" id="UP000325827">
    <property type="component" value="Unassembled WGS sequence"/>
</dbReference>
<organism evidence="2 3">
    <name type="scientific">Microbacterium rhizomatis</name>
    <dbReference type="NCBI Taxonomy" id="1631477"/>
    <lineage>
        <taxon>Bacteria</taxon>
        <taxon>Bacillati</taxon>
        <taxon>Actinomycetota</taxon>
        <taxon>Actinomycetes</taxon>
        <taxon>Micrococcales</taxon>
        <taxon>Microbacteriaceae</taxon>
        <taxon>Microbacterium</taxon>
    </lineage>
</organism>
<accession>A0A5J5J6V7</accession>
<feature type="transmembrane region" description="Helical" evidence="1">
    <location>
        <begin position="20"/>
        <end position="40"/>
    </location>
</feature>
<reference evidence="3" key="1">
    <citation type="submission" date="2019-09" db="EMBL/GenBank/DDBJ databases">
        <title>Mumia zhuanghuii sp. nov. isolated from the intestinal contents of plateau pika (Ochotona curzoniae) in the Qinghai-Tibet plateau of China.</title>
        <authorList>
            <person name="Tian Z."/>
        </authorList>
    </citation>
    <scope>NUCLEOTIDE SEQUENCE [LARGE SCALE GENOMIC DNA]</scope>
    <source>
        <strain evidence="3">JCM 30598</strain>
    </source>
</reference>